<feature type="region of interest" description="Disordered" evidence="7">
    <location>
        <begin position="126"/>
        <end position="242"/>
    </location>
</feature>
<dbReference type="SUPFAM" id="SSF54695">
    <property type="entry name" value="POZ domain"/>
    <property type="match status" value="1"/>
</dbReference>
<evidence type="ECO:0000256" key="5">
    <source>
        <dbReference type="ARBA" id="ARBA00023242"/>
    </source>
</evidence>
<dbReference type="Pfam" id="PF00651">
    <property type="entry name" value="BTB"/>
    <property type="match status" value="1"/>
</dbReference>
<keyword evidence="11" id="KW-1185">Reference proteome</keyword>
<dbReference type="GO" id="GO:0046660">
    <property type="term" value="P:female sex differentiation"/>
    <property type="evidence" value="ECO:0007669"/>
    <property type="project" value="UniProtKB-ARBA"/>
</dbReference>
<dbReference type="Gene3D" id="3.30.710.10">
    <property type="entry name" value="Potassium Channel Kv1.1, Chain A"/>
    <property type="match status" value="1"/>
</dbReference>
<dbReference type="FunFam" id="3.30.710.10:FF:000120">
    <property type="entry name" value="Bric a brac 2, isoform B"/>
    <property type="match status" value="1"/>
</dbReference>
<dbReference type="PANTHER" id="PTHR23110">
    <property type="entry name" value="BTB DOMAIN TRANSCRIPTION FACTOR"/>
    <property type="match status" value="1"/>
</dbReference>
<dbReference type="PROSITE" id="PS50097">
    <property type="entry name" value="BTB"/>
    <property type="match status" value="1"/>
</dbReference>
<dbReference type="GO" id="GO:0003680">
    <property type="term" value="F:minor groove of adenine-thymine-rich DNA binding"/>
    <property type="evidence" value="ECO:0007669"/>
    <property type="project" value="UniProtKB-ARBA"/>
</dbReference>
<evidence type="ECO:0000256" key="6">
    <source>
        <dbReference type="ARBA" id="ARBA00058541"/>
    </source>
</evidence>
<dbReference type="InterPro" id="IPR011333">
    <property type="entry name" value="SKP1/BTB/POZ_sf"/>
</dbReference>
<comment type="function">
    <text evidence="6">Probably acts as a transcriptional regulator. Required for the specification of the tarsal segment. Also involved in antenna development.</text>
</comment>
<name>T1INN2_STRMM</name>
<evidence type="ECO:0008006" key="12">
    <source>
        <dbReference type="Google" id="ProtNLM"/>
    </source>
</evidence>
<dbReference type="EMBL" id="JH431195">
    <property type="status" value="NOT_ANNOTATED_CDS"/>
    <property type="molecule type" value="Genomic_DNA"/>
</dbReference>
<proteinExistence type="predicted"/>
<dbReference type="InterPro" id="IPR051095">
    <property type="entry name" value="Dros_DevTransReg"/>
</dbReference>
<feature type="compositionally biased region" description="Polar residues" evidence="7">
    <location>
        <begin position="197"/>
        <end position="209"/>
    </location>
</feature>
<dbReference type="PROSITE" id="PS51253">
    <property type="entry name" value="HTH_CENPB"/>
    <property type="match status" value="1"/>
</dbReference>
<dbReference type="EnsemblMetazoa" id="SMAR002616-RA">
    <property type="protein sequence ID" value="SMAR002616-PA"/>
    <property type="gene ID" value="SMAR002616"/>
</dbReference>
<protein>
    <recommendedName>
        <fullName evidence="12">BTB domain-containing protein</fullName>
    </recommendedName>
</protein>
<dbReference type="Proteomes" id="UP000014500">
    <property type="component" value="Unassembled WGS sequence"/>
</dbReference>
<dbReference type="AlphaFoldDB" id="T1INN2"/>
<dbReference type="GO" id="GO:0005634">
    <property type="term" value="C:nucleus"/>
    <property type="evidence" value="ECO:0007669"/>
    <property type="project" value="UniProtKB-SubCell"/>
</dbReference>
<dbReference type="InterPro" id="IPR000210">
    <property type="entry name" value="BTB/POZ_dom"/>
</dbReference>
<evidence type="ECO:0000313" key="11">
    <source>
        <dbReference type="Proteomes" id="UP000014500"/>
    </source>
</evidence>
<evidence type="ECO:0000313" key="10">
    <source>
        <dbReference type="EnsemblMetazoa" id="SMAR002616-PA"/>
    </source>
</evidence>
<keyword evidence="4" id="KW-0804">Transcription</keyword>
<dbReference type="InterPro" id="IPR006600">
    <property type="entry name" value="HTH_CenpB_DNA-bd_dom"/>
</dbReference>
<evidence type="ECO:0000256" key="3">
    <source>
        <dbReference type="ARBA" id="ARBA00023125"/>
    </source>
</evidence>
<accession>T1INN2</accession>
<evidence type="ECO:0000259" key="9">
    <source>
        <dbReference type="PROSITE" id="PS51253"/>
    </source>
</evidence>
<dbReference type="PANTHER" id="PTHR23110:SF109">
    <property type="entry name" value="FI07618P-RELATED"/>
    <property type="match status" value="1"/>
</dbReference>
<sequence>MGSQQQFCLKWNNHQSNMLVVFDQLLQNEAFVDVTLACEGISLKAHKMVLSACSPYFQNLFLENPCKHPIVILNSIRYCDLKAIVDFMYKGEVNVSQEQLSALLKTADALKVKGLAEVTNQTTKCLAEAQQQQPQPPSTPPVTANVTTTSQSSSPPPKRKKIRNGNAPSPPPVHQHAKVAPPPDTSEHDSRMMLSMNELTSDKTNSAETVNEDEMSSHAHTAEDPPIPPELTVASSPEPDDKSFLKTLQSQIVYDPTESPAKDYPQIPTTLSTLLTTELNHPQHSISFAPSTSGIQNPTPVDWSASSWLKQEVLATAFAPAIHSAHLSLKDVSFASLKPGKLVHGKLMGFSHLPNKLPLKRGPKTLLTEEEENAVVDYIHSFTGRGTRPRRDEIIRFASSILRQKSGVKEEDQSDMGKTKVGIKWWKKFRARHPELRDMRGNIPKERSQFTMDMKEQGGFLVVDPQTIRIDTFINDAIYHPTSNDDGLDGQHQLARVHVQRRCRVCYHIRGERHESIYMCVTCKVHVCNPTRRNCYDIHHSLLGRRINKLSGGLKKHLKDNV</sequence>
<dbReference type="Pfam" id="PF03221">
    <property type="entry name" value="HTH_Tnp_Tc5"/>
    <property type="match status" value="1"/>
</dbReference>
<evidence type="ECO:0000256" key="2">
    <source>
        <dbReference type="ARBA" id="ARBA00023015"/>
    </source>
</evidence>
<evidence type="ECO:0000256" key="7">
    <source>
        <dbReference type="SAM" id="MobiDB-lite"/>
    </source>
</evidence>
<dbReference type="SMART" id="SM00225">
    <property type="entry name" value="BTB"/>
    <property type="match status" value="1"/>
</dbReference>
<reference evidence="11" key="1">
    <citation type="submission" date="2011-05" db="EMBL/GenBank/DDBJ databases">
        <authorList>
            <person name="Richards S.R."/>
            <person name="Qu J."/>
            <person name="Jiang H."/>
            <person name="Jhangiani S.N."/>
            <person name="Agravi P."/>
            <person name="Goodspeed R."/>
            <person name="Gross S."/>
            <person name="Mandapat C."/>
            <person name="Jackson L."/>
            <person name="Mathew T."/>
            <person name="Pu L."/>
            <person name="Thornton R."/>
            <person name="Saada N."/>
            <person name="Wilczek-Boney K.B."/>
            <person name="Lee S."/>
            <person name="Kovar C."/>
            <person name="Wu Y."/>
            <person name="Scherer S.E."/>
            <person name="Worley K.C."/>
            <person name="Muzny D.M."/>
            <person name="Gibbs R."/>
        </authorList>
    </citation>
    <scope>NUCLEOTIDE SEQUENCE</scope>
    <source>
        <strain evidence="11">Brora</strain>
    </source>
</reference>
<organism evidence="10 11">
    <name type="scientific">Strigamia maritima</name>
    <name type="common">European centipede</name>
    <name type="synonym">Geophilus maritimus</name>
    <dbReference type="NCBI Taxonomy" id="126957"/>
    <lineage>
        <taxon>Eukaryota</taxon>
        <taxon>Metazoa</taxon>
        <taxon>Ecdysozoa</taxon>
        <taxon>Arthropoda</taxon>
        <taxon>Myriapoda</taxon>
        <taxon>Chilopoda</taxon>
        <taxon>Pleurostigmophora</taxon>
        <taxon>Geophilomorpha</taxon>
        <taxon>Linotaeniidae</taxon>
        <taxon>Strigamia</taxon>
    </lineage>
</organism>
<feature type="domain" description="BTB" evidence="8">
    <location>
        <begin position="32"/>
        <end position="97"/>
    </location>
</feature>
<dbReference type="GO" id="GO:0006357">
    <property type="term" value="P:regulation of transcription by RNA polymerase II"/>
    <property type="evidence" value="ECO:0007669"/>
    <property type="project" value="TreeGrafter"/>
</dbReference>
<keyword evidence="5" id="KW-0539">Nucleus</keyword>
<reference evidence="10" key="2">
    <citation type="submission" date="2015-02" db="UniProtKB">
        <authorList>
            <consortium name="EnsemblMetazoa"/>
        </authorList>
    </citation>
    <scope>IDENTIFICATION</scope>
</reference>
<dbReference type="CDD" id="cd18315">
    <property type="entry name" value="BTB_POZ_BAB-like"/>
    <property type="match status" value="1"/>
</dbReference>
<comment type="subcellular location">
    <subcellularLocation>
        <location evidence="1">Nucleus</location>
    </subcellularLocation>
</comment>
<evidence type="ECO:0000256" key="1">
    <source>
        <dbReference type="ARBA" id="ARBA00004123"/>
    </source>
</evidence>
<evidence type="ECO:0000259" key="8">
    <source>
        <dbReference type="PROSITE" id="PS50097"/>
    </source>
</evidence>
<keyword evidence="2" id="KW-0805">Transcription regulation</keyword>
<keyword evidence="3" id="KW-0238">DNA-binding</keyword>
<feature type="domain" description="HTH CENPB-type" evidence="9">
    <location>
        <begin position="359"/>
        <end position="439"/>
    </location>
</feature>
<evidence type="ECO:0000256" key="4">
    <source>
        <dbReference type="ARBA" id="ARBA00023163"/>
    </source>
</evidence>